<dbReference type="Proteomes" id="UP000716004">
    <property type="component" value="Unassembled WGS sequence"/>
</dbReference>
<proteinExistence type="predicted"/>
<organism evidence="1 2">
    <name type="scientific">Candidatus Sysuiplasma superficiale</name>
    <dbReference type="NCBI Taxonomy" id="2823368"/>
    <lineage>
        <taxon>Archaea</taxon>
        <taxon>Methanobacteriati</taxon>
        <taxon>Thermoplasmatota</taxon>
        <taxon>Thermoplasmata</taxon>
        <taxon>Candidatus Sysuiplasmatales</taxon>
        <taxon>Candidatus Sysuiplasmataceae</taxon>
        <taxon>Candidatus Sysuiplasma</taxon>
    </lineage>
</organism>
<protein>
    <submittedName>
        <fullName evidence="1">Uncharacterized protein</fullName>
    </submittedName>
</protein>
<dbReference type="AlphaFoldDB" id="A0A8J8CBY7"/>
<gene>
    <name evidence="1" type="ORF">J9259_08650</name>
</gene>
<evidence type="ECO:0000313" key="2">
    <source>
        <dbReference type="Proteomes" id="UP000716004"/>
    </source>
</evidence>
<evidence type="ECO:0000313" key="1">
    <source>
        <dbReference type="EMBL" id="MBX8632564.1"/>
    </source>
</evidence>
<accession>A0A8J8CBY7</accession>
<comment type="caution">
    <text evidence="1">The sequence shown here is derived from an EMBL/GenBank/DDBJ whole genome shotgun (WGS) entry which is preliminary data.</text>
</comment>
<dbReference type="EMBL" id="JAGVSJ010000035">
    <property type="protein sequence ID" value="MBX8632564.1"/>
    <property type="molecule type" value="Genomic_DNA"/>
</dbReference>
<sequence length="178" mass="19785">MADAPDIRESVDESRGLLKKLQLIVPGFRGYRQLEDLRAADELLRRQVARQLKRGENRIMDARSAIAFRGDYGHLQAVASLLSKLQLLEGDIMHAEQGYTGISPSIRMDQSKISSLYDFDYAFISSAAKFASDADSLSLPSLAGNDLLQAISRLSAEIDEIREKWSARMAAVQNIEVV</sequence>
<name>A0A8J8CBY7_9ARCH</name>
<reference evidence="1" key="1">
    <citation type="submission" date="2021-04" db="EMBL/GenBank/DDBJ databases">
        <title>Genomic insights into ecological role and evolution of a novel Thermoplasmata order Candidatus Sysuiplasmatales.</title>
        <authorList>
            <person name="Yuan Y."/>
        </authorList>
    </citation>
    <scope>NUCLEOTIDE SEQUENCE</scope>
    <source>
        <strain evidence="1">YP2-bin.285</strain>
    </source>
</reference>